<dbReference type="Pfam" id="PF01548">
    <property type="entry name" value="DEDD_Tnp_IS110"/>
    <property type="match status" value="1"/>
</dbReference>
<evidence type="ECO:0000313" key="2">
    <source>
        <dbReference type="EMBL" id="GHD13198.1"/>
    </source>
</evidence>
<feature type="domain" description="Transposase IS110-like N-terminal" evidence="1">
    <location>
        <begin position="4"/>
        <end position="70"/>
    </location>
</feature>
<proteinExistence type="predicted"/>
<sequence length="115" mass="12543">MAGYLPGLVVRRIAGLHPGEAKTDAPDALIIAEAARTMPHTLRLIEVADEHVAELAVLCGFDDHLALERVLGQHLNHPAMPMFVRSRMRSRSNWANAPATCKTRRSVAGVCRSIP</sequence>
<dbReference type="InterPro" id="IPR002525">
    <property type="entry name" value="Transp_IS110-like_N"/>
</dbReference>
<name>A0ABQ3GKU3_9MICC</name>
<keyword evidence="3" id="KW-1185">Reference proteome</keyword>
<gene>
    <name evidence="2" type="ORF">GCM10008096_29190</name>
</gene>
<protein>
    <recommendedName>
        <fullName evidence="1">Transposase IS110-like N-terminal domain-containing protein</fullName>
    </recommendedName>
</protein>
<comment type="caution">
    <text evidence="2">The sequence shown here is derived from an EMBL/GenBank/DDBJ whole genome shotgun (WGS) entry which is preliminary data.</text>
</comment>
<organism evidence="2 3">
    <name type="scientific">Zhihengliuella salsuginis</name>
    <dbReference type="NCBI Taxonomy" id="578222"/>
    <lineage>
        <taxon>Bacteria</taxon>
        <taxon>Bacillati</taxon>
        <taxon>Actinomycetota</taxon>
        <taxon>Actinomycetes</taxon>
        <taxon>Micrococcales</taxon>
        <taxon>Micrococcaceae</taxon>
        <taxon>Zhihengliuella</taxon>
    </lineage>
</organism>
<reference evidence="3" key="1">
    <citation type="journal article" date="2019" name="Int. J. Syst. Evol. Microbiol.">
        <title>The Global Catalogue of Microorganisms (GCM) 10K type strain sequencing project: providing services to taxonomists for standard genome sequencing and annotation.</title>
        <authorList>
            <consortium name="The Broad Institute Genomics Platform"/>
            <consortium name="The Broad Institute Genome Sequencing Center for Infectious Disease"/>
            <person name="Wu L."/>
            <person name="Ma J."/>
        </authorList>
    </citation>
    <scope>NUCLEOTIDE SEQUENCE [LARGE SCALE GENOMIC DNA]</scope>
    <source>
        <strain evidence="3">KCTC 19466</strain>
    </source>
</reference>
<dbReference type="Proteomes" id="UP000642819">
    <property type="component" value="Unassembled WGS sequence"/>
</dbReference>
<accession>A0ABQ3GKU3</accession>
<evidence type="ECO:0000259" key="1">
    <source>
        <dbReference type="Pfam" id="PF01548"/>
    </source>
</evidence>
<evidence type="ECO:0000313" key="3">
    <source>
        <dbReference type="Proteomes" id="UP000642819"/>
    </source>
</evidence>
<dbReference type="EMBL" id="BMXK01000016">
    <property type="protein sequence ID" value="GHD13198.1"/>
    <property type="molecule type" value="Genomic_DNA"/>
</dbReference>